<evidence type="ECO:0000259" key="4">
    <source>
        <dbReference type="Pfam" id="PF02441"/>
    </source>
</evidence>
<proteinExistence type="inferred from homology"/>
<dbReference type="PANTHER" id="PTHR14359:SF6">
    <property type="entry name" value="PHOSPHOPANTOTHENOYLCYSTEINE DECARBOXYLASE"/>
    <property type="match status" value="1"/>
</dbReference>
<dbReference type="Pfam" id="PF02441">
    <property type="entry name" value="Flavoprotein"/>
    <property type="match status" value="1"/>
</dbReference>
<dbReference type="Gene3D" id="3.40.50.1950">
    <property type="entry name" value="Flavin prenyltransferase-like"/>
    <property type="match status" value="1"/>
</dbReference>
<dbReference type="Proteomes" id="UP001432027">
    <property type="component" value="Unassembled WGS sequence"/>
</dbReference>
<evidence type="ECO:0000256" key="3">
    <source>
        <dbReference type="SAM" id="MobiDB-lite"/>
    </source>
</evidence>
<evidence type="ECO:0000256" key="1">
    <source>
        <dbReference type="ARBA" id="ARBA00022993"/>
    </source>
</evidence>
<dbReference type="AlphaFoldDB" id="A0AAV5SEZ4"/>
<gene>
    <name evidence="5" type="ORF">PENTCL1PPCAC_436</name>
</gene>
<evidence type="ECO:0000313" key="5">
    <source>
        <dbReference type="EMBL" id="GMS78261.1"/>
    </source>
</evidence>
<feature type="region of interest" description="Disordered" evidence="3">
    <location>
        <begin position="1"/>
        <end position="44"/>
    </location>
</feature>
<dbReference type="InterPro" id="IPR036551">
    <property type="entry name" value="Flavin_trans-like"/>
</dbReference>
<keyword evidence="6" id="KW-1185">Reference proteome</keyword>
<feature type="domain" description="Flavoprotein" evidence="4">
    <location>
        <begin position="57"/>
        <end position="213"/>
    </location>
</feature>
<dbReference type="GO" id="GO:0015937">
    <property type="term" value="P:coenzyme A biosynthetic process"/>
    <property type="evidence" value="ECO:0007669"/>
    <property type="project" value="UniProtKB-KW"/>
</dbReference>
<dbReference type="SUPFAM" id="SSF52507">
    <property type="entry name" value="Homo-oligomeric flavin-containing Cys decarboxylases, HFCD"/>
    <property type="match status" value="1"/>
</dbReference>
<reference evidence="5" key="1">
    <citation type="submission" date="2023-10" db="EMBL/GenBank/DDBJ databases">
        <title>Genome assembly of Pristionchus species.</title>
        <authorList>
            <person name="Yoshida K."/>
            <person name="Sommer R.J."/>
        </authorList>
    </citation>
    <scope>NUCLEOTIDE SEQUENCE</scope>
    <source>
        <strain evidence="5">RS0144</strain>
    </source>
</reference>
<dbReference type="GO" id="GO:0004633">
    <property type="term" value="F:phosphopantothenoylcysteine decarboxylase activity"/>
    <property type="evidence" value="ECO:0007669"/>
    <property type="project" value="TreeGrafter"/>
</dbReference>
<dbReference type="PANTHER" id="PTHR14359">
    <property type="entry name" value="HOMO-OLIGOMERIC FLAVIN CONTAINING CYS DECARBOXYLASE FAMILY"/>
    <property type="match status" value="1"/>
</dbReference>
<name>A0AAV5SEZ4_9BILA</name>
<feature type="non-terminal residue" evidence="5">
    <location>
        <position position="1"/>
    </location>
</feature>
<dbReference type="EMBL" id="BTSX01000001">
    <property type="protein sequence ID" value="GMS78261.1"/>
    <property type="molecule type" value="Genomic_DNA"/>
</dbReference>
<dbReference type="GO" id="GO:0010181">
    <property type="term" value="F:FMN binding"/>
    <property type="evidence" value="ECO:0007669"/>
    <property type="project" value="TreeGrafter"/>
</dbReference>
<evidence type="ECO:0000256" key="2">
    <source>
        <dbReference type="ARBA" id="ARBA00038350"/>
    </source>
</evidence>
<comment type="caution">
    <text evidence="5">The sequence shown here is derived from an EMBL/GenBank/DDBJ whole genome shotgun (WGS) entry which is preliminary data.</text>
</comment>
<dbReference type="GO" id="GO:0071513">
    <property type="term" value="C:phosphopantothenoylcysteine decarboxylase complex"/>
    <property type="evidence" value="ECO:0007669"/>
    <property type="project" value="TreeGrafter"/>
</dbReference>
<sequence>VMTTQEPKEDYEPVAKKTKDDDANGENTHSEEPSTSMKRREPLDKTHKISRTGGKYHLLIGVTGSVAAIKLQELIETLNKMCKEERLWIKIVATDNAIRFIEKADLQIDDVIYEDRDEWSMWQGRGDPVLHIELRKWADAMLIAPLDANSLAKISNGICDNLLTSLVRAWDTSKPLHFAPAMNSFMWESTLTYQQRATLRDLLRFKEIPPIEKDLMCGDHGMGAMATIQLIATIIASAVKSKFAVYTS</sequence>
<evidence type="ECO:0000313" key="6">
    <source>
        <dbReference type="Proteomes" id="UP001432027"/>
    </source>
</evidence>
<protein>
    <recommendedName>
        <fullName evidence="4">Flavoprotein domain-containing protein</fullName>
    </recommendedName>
</protein>
<dbReference type="InterPro" id="IPR003382">
    <property type="entry name" value="Flavoprotein"/>
</dbReference>
<accession>A0AAV5SEZ4</accession>
<comment type="similarity">
    <text evidence="2">Belongs to the HFCD (homooligomeric flavin containing Cys decarboxylase) superfamily.</text>
</comment>
<keyword evidence="1" id="KW-0173">Coenzyme A biosynthesis</keyword>
<organism evidence="5 6">
    <name type="scientific">Pristionchus entomophagus</name>
    <dbReference type="NCBI Taxonomy" id="358040"/>
    <lineage>
        <taxon>Eukaryota</taxon>
        <taxon>Metazoa</taxon>
        <taxon>Ecdysozoa</taxon>
        <taxon>Nematoda</taxon>
        <taxon>Chromadorea</taxon>
        <taxon>Rhabditida</taxon>
        <taxon>Rhabditina</taxon>
        <taxon>Diplogasteromorpha</taxon>
        <taxon>Diplogasteroidea</taxon>
        <taxon>Neodiplogasteridae</taxon>
        <taxon>Pristionchus</taxon>
    </lineage>
</organism>